<protein>
    <submittedName>
        <fullName evidence="1">Uncharacterized protein</fullName>
    </submittedName>
</protein>
<dbReference type="AlphaFoldDB" id="A0A5C4RJQ0"/>
<sequence>MKINITMSKTEFNEIIHALTVNKDYYFNMCQAEHKDNVLALHDWFEYYFSDDFEIIETNVEYKIEGE</sequence>
<dbReference type="RefSeq" id="WP_139655492.1">
    <property type="nucleotide sequence ID" value="NZ_CAWOQH010000024.1"/>
</dbReference>
<proteinExistence type="predicted"/>
<name>A0A5C4RJQ0_PHOLU</name>
<comment type="caution">
    <text evidence="1">The sequence shown here is derived from an EMBL/GenBank/DDBJ whole genome shotgun (WGS) entry which is preliminary data.</text>
</comment>
<gene>
    <name evidence="1" type="ORF">EP164_09585</name>
</gene>
<organism evidence="1 2">
    <name type="scientific">Photorhabdus luminescens subsp. sonorensis</name>
    <dbReference type="NCBI Taxonomy" id="1173677"/>
    <lineage>
        <taxon>Bacteria</taxon>
        <taxon>Pseudomonadati</taxon>
        <taxon>Pseudomonadota</taxon>
        <taxon>Gammaproteobacteria</taxon>
        <taxon>Enterobacterales</taxon>
        <taxon>Morganellaceae</taxon>
        <taxon>Photorhabdus</taxon>
    </lineage>
</organism>
<dbReference type="EMBL" id="SBIJ01000012">
    <property type="protein sequence ID" value="TNH43787.1"/>
    <property type="molecule type" value="Genomic_DNA"/>
</dbReference>
<reference evidence="1 2" key="1">
    <citation type="submission" date="2019-01" db="EMBL/GenBank/DDBJ databases">
        <title>Draft genome assembly of Photorhabdus luminescens subsp. sonorensis Caborca.</title>
        <authorList>
            <person name="Duong D.A."/>
            <person name="Espinosa-Artiles P."/>
            <person name="Orozco R.A."/>
            <person name="Molnar I."/>
            <person name="Stock P."/>
        </authorList>
    </citation>
    <scope>NUCLEOTIDE SEQUENCE [LARGE SCALE GENOMIC DNA]</scope>
    <source>
        <strain evidence="1 2">Caborca</strain>
    </source>
</reference>
<evidence type="ECO:0000313" key="1">
    <source>
        <dbReference type="EMBL" id="TNH43787.1"/>
    </source>
</evidence>
<evidence type="ECO:0000313" key="2">
    <source>
        <dbReference type="Proteomes" id="UP000307592"/>
    </source>
</evidence>
<accession>A0A5C4RJQ0</accession>
<dbReference type="Proteomes" id="UP000307592">
    <property type="component" value="Unassembled WGS sequence"/>
</dbReference>